<proteinExistence type="predicted"/>
<keyword evidence="2" id="KW-1185">Reference proteome</keyword>
<dbReference type="AlphaFoldDB" id="E0SRM1"/>
<protein>
    <submittedName>
        <fullName evidence="1">Uncharacterized protein</fullName>
    </submittedName>
</protein>
<sequence length="290" mass="32598">MYRRLVTSYCGIPRIEEYRAVIIRKSQILINITHTLYSIADDALSRCWIVSTGFKRVLGSIGIGKIVEKSFDINDLEIGSRALLFPINRGAPIDIDGAAQEMYTADYDIVKLANMKIYTDVEALLIGSLSIDRNILDLVRGARTLIVGRDPSILSFIYYASLYSSSISIIPKYTYAINNVKLSHESLFSRDKTFDVVVLALHDQYVIDLVLNNFGINSSIIILYPSIVNTIGSSLRGLMKNITIVPMRFGDLRIGEEVYNSIKNDLKINVIDIEKFSIKSMGVPIILRFK</sequence>
<evidence type="ECO:0000313" key="2">
    <source>
        <dbReference type="Proteomes" id="UP000001304"/>
    </source>
</evidence>
<gene>
    <name evidence="1" type="ordered locus">Igag_0458</name>
</gene>
<name>E0SRM1_IGNAA</name>
<accession>E0SRM1</accession>
<dbReference type="Proteomes" id="UP000001304">
    <property type="component" value="Chromosome"/>
</dbReference>
<organism evidence="1 2">
    <name type="scientific">Ignisphaera aggregans (strain DSM 17230 / JCM 13409 / AQ1.S1)</name>
    <dbReference type="NCBI Taxonomy" id="583356"/>
    <lineage>
        <taxon>Archaea</taxon>
        <taxon>Thermoproteota</taxon>
        <taxon>Thermoprotei</taxon>
        <taxon>Desulfurococcales</taxon>
        <taxon>Desulfurococcaceae</taxon>
        <taxon>Ignisphaera</taxon>
    </lineage>
</organism>
<evidence type="ECO:0000313" key="1">
    <source>
        <dbReference type="EMBL" id="ADM27296.1"/>
    </source>
</evidence>
<dbReference type="STRING" id="583356.Igag_0458"/>
<reference evidence="1 2" key="1">
    <citation type="journal article" date="2010" name="Stand. Genomic Sci.">
        <title>Complete genome sequence of Ignisphaera aggregans type strain (AQ1.S1).</title>
        <authorList>
            <person name="Goker M."/>
            <person name="Held B."/>
            <person name="Lapidus A."/>
            <person name="Nolan M."/>
            <person name="Spring S."/>
            <person name="Yasawong M."/>
            <person name="Lucas S."/>
            <person name="Glavina Del Rio T."/>
            <person name="Tice H."/>
            <person name="Cheng J.F."/>
            <person name="Goodwin L."/>
            <person name="Tapia R."/>
            <person name="Pitluck S."/>
            <person name="Liolios K."/>
            <person name="Ivanova N."/>
            <person name="Mavromatis K."/>
            <person name="Mikhailova N."/>
            <person name="Pati A."/>
            <person name="Chen A."/>
            <person name="Palaniappan K."/>
            <person name="Brambilla E."/>
            <person name="Land M."/>
            <person name="Hauser L."/>
            <person name="Chang Y.J."/>
            <person name="Jeffries C.D."/>
            <person name="Brettin T."/>
            <person name="Detter J.C."/>
            <person name="Han C."/>
            <person name="Rohde M."/>
            <person name="Sikorski J."/>
            <person name="Woyke T."/>
            <person name="Bristow J."/>
            <person name="Eisen J.A."/>
            <person name="Markowitz V."/>
            <person name="Hugenholtz P."/>
            <person name="Kyrpides N.C."/>
            <person name="Klenk H.P."/>
        </authorList>
    </citation>
    <scope>NUCLEOTIDE SEQUENCE [LARGE SCALE GENOMIC DNA]</scope>
    <source>
        <strain evidence="2">DSM 17230 / JCM 13409 / AQ1.S1</strain>
    </source>
</reference>
<dbReference type="EMBL" id="CP002098">
    <property type="protein sequence ID" value="ADM27296.1"/>
    <property type="molecule type" value="Genomic_DNA"/>
</dbReference>
<dbReference type="BioCyc" id="IAGG583356:GHAH-462-MONOMER"/>
<dbReference type="HOGENOM" id="CLU_958490_0_0_2"/>
<dbReference type="KEGG" id="iag:Igag_0458"/>